<dbReference type="RefSeq" id="WP_154786001.1">
    <property type="nucleotide sequence ID" value="NZ_WMBB01000001.1"/>
</dbReference>
<organism evidence="3 4">
    <name type="scientific">Nocardia aurantiaca</name>
    <dbReference type="NCBI Taxonomy" id="2675850"/>
    <lineage>
        <taxon>Bacteria</taxon>
        <taxon>Bacillati</taxon>
        <taxon>Actinomycetota</taxon>
        <taxon>Actinomycetes</taxon>
        <taxon>Mycobacteriales</taxon>
        <taxon>Nocardiaceae</taxon>
        <taxon>Nocardia</taxon>
    </lineage>
</organism>
<reference evidence="3 4" key="1">
    <citation type="submission" date="2019-11" db="EMBL/GenBank/DDBJ databases">
        <title>Nocardia sp. nov. CT2-14 isolated from soil.</title>
        <authorList>
            <person name="Kanchanasin P."/>
            <person name="Tanasupawat S."/>
            <person name="Yuki M."/>
            <person name="Kudo T."/>
        </authorList>
    </citation>
    <scope>NUCLEOTIDE SEQUENCE [LARGE SCALE GENOMIC DNA]</scope>
    <source>
        <strain evidence="3 4">CT2-14</strain>
    </source>
</reference>
<evidence type="ECO:0000313" key="3">
    <source>
        <dbReference type="EMBL" id="MTE11492.1"/>
    </source>
</evidence>
<gene>
    <name evidence="3" type="ORF">GLP40_01625</name>
</gene>
<dbReference type="InterPro" id="IPR000415">
    <property type="entry name" value="Nitroreductase-like"/>
</dbReference>
<dbReference type="InterPro" id="IPR054488">
    <property type="entry name" value="ThcOx_dom2"/>
</dbReference>
<accession>A0A6I3KNC1</accession>
<dbReference type="Gene3D" id="3.40.109.10">
    <property type="entry name" value="NADH Oxidase"/>
    <property type="match status" value="1"/>
</dbReference>
<dbReference type="Proteomes" id="UP000432464">
    <property type="component" value="Unassembled WGS sequence"/>
</dbReference>
<feature type="domain" description="Nitroreductase" evidence="1">
    <location>
        <begin position="262"/>
        <end position="449"/>
    </location>
</feature>
<dbReference type="InterPro" id="IPR052544">
    <property type="entry name" value="Bacteriocin_Proc_Enz"/>
</dbReference>
<dbReference type="NCBIfam" id="TIGR03605">
    <property type="entry name" value="antibiot_sagB"/>
    <property type="match status" value="1"/>
</dbReference>
<dbReference type="Pfam" id="PF22767">
    <property type="entry name" value="ThcOx"/>
    <property type="match status" value="1"/>
</dbReference>
<dbReference type="InterPro" id="IPR029479">
    <property type="entry name" value="Nitroreductase"/>
</dbReference>
<dbReference type="InterPro" id="IPR020051">
    <property type="entry name" value="SagB-type_dehydrogenase"/>
</dbReference>
<dbReference type="PANTHER" id="PTHR43745">
    <property type="entry name" value="NITROREDUCTASE MJ1384-RELATED"/>
    <property type="match status" value="1"/>
</dbReference>
<sequence length="455" mass="48944">MISTDHTRYALRPGVTCLTVPGGVVLLNPPHDEKLTGLTPAQSRALKALNRDPATVAGMASESDSVARLLDRLAGSGWLEITVRDSDRDLYTVRPFTTPPARPAGPLPGARAVLSKFTVIHRDSDGLVLEHPGSWCDLRIHDPRLLALAVGAEPAELGLPEHLSSRLAADLSRGGFTADPVFEDSEFTTRGWSAPDLWFHRRSTLGSRTVTWDNFGPTEWAKGEFPRLPAHRPAYPGAPIALPAPDVAVLRTTDPSLTAVLEDRRSCRSFDDTRPLALAQLAELLYRSARTRSVESTPDGDELPSRPYPSGGSVHELELYPVARNVAGLPSGMYHYDSFEHVLRPVASLDSPAVQRLLRAASATLAHASEPQLLLVISARAGRVMWSYESVAYANVLKHVGVLMQTLYLTATAMNLGAVAQGFSDTAAFTAATGVDELAECTVGSMILGTPAADR</sequence>
<dbReference type="CDD" id="cd02142">
    <property type="entry name" value="McbC_SagB-like_oxidoreductase"/>
    <property type="match status" value="1"/>
</dbReference>
<evidence type="ECO:0000259" key="2">
    <source>
        <dbReference type="Pfam" id="PF22767"/>
    </source>
</evidence>
<evidence type="ECO:0000313" key="4">
    <source>
        <dbReference type="Proteomes" id="UP000432464"/>
    </source>
</evidence>
<name>A0A6I3KNC1_9NOCA</name>
<dbReference type="Pfam" id="PF00881">
    <property type="entry name" value="Nitroreductase"/>
    <property type="match status" value="1"/>
</dbReference>
<dbReference type="SUPFAM" id="SSF55469">
    <property type="entry name" value="FMN-dependent nitroreductase-like"/>
    <property type="match status" value="1"/>
</dbReference>
<dbReference type="EMBL" id="WMBB01000001">
    <property type="protein sequence ID" value="MTE11492.1"/>
    <property type="molecule type" value="Genomic_DNA"/>
</dbReference>
<dbReference type="AlphaFoldDB" id="A0A6I3KNC1"/>
<dbReference type="GO" id="GO:0016491">
    <property type="term" value="F:oxidoreductase activity"/>
    <property type="evidence" value="ECO:0007669"/>
    <property type="project" value="InterPro"/>
</dbReference>
<dbReference type="PANTHER" id="PTHR43745:SF2">
    <property type="entry name" value="NITROREDUCTASE MJ1384-RELATED"/>
    <property type="match status" value="1"/>
</dbReference>
<protein>
    <submittedName>
        <fullName evidence="3">SagB/ThcOx family dehydrogenase</fullName>
    </submittedName>
</protein>
<feature type="domain" description="Cyanobactin oxidase ThcOx second" evidence="2">
    <location>
        <begin position="113"/>
        <end position="207"/>
    </location>
</feature>
<proteinExistence type="predicted"/>
<keyword evidence="4" id="KW-1185">Reference proteome</keyword>
<evidence type="ECO:0000259" key="1">
    <source>
        <dbReference type="Pfam" id="PF00881"/>
    </source>
</evidence>
<comment type="caution">
    <text evidence="3">The sequence shown here is derived from an EMBL/GenBank/DDBJ whole genome shotgun (WGS) entry which is preliminary data.</text>
</comment>